<proteinExistence type="inferred from homology"/>
<reference evidence="21" key="1">
    <citation type="journal article" date="2015" name="BMC Genomics">
        <title>Genomic and transcriptomic analysis of the endophytic fungus Pestalotiopsis fici reveals its lifestyle and high potential for synthesis of natural products.</title>
        <authorList>
            <person name="Wang X."/>
            <person name="Zhang X."/>
            <person name="Liu L."/>
            <person name="Xiang M."/>
            <person name="Wang W."/>
            <person name="Sun X."/>
            <person name="Che Y."/>
            <person name="Guo L."/>
            <person name="Liu G."/>
            <person name="Guo L."/>
            <person name="Wang C."/>
            <person name="Yin W.B."/>
            <person name="Stadler M."/>
            <person name="Zhang X."/>
            <person name="Liu X."/>
        </authorList>
    </citation>
    <scope>NUCLEOTIDE SEQUENCE [LARGE SCALE GENOMIC DNA]</scope>
    <source>
        <strain evidence="21">W106-1 / CGMCC3.15140</strain>
    </source>
</reference>
<evidence type="ECO:0000256" key="3">
    <source>
        <dbReference type="ARBA" id="ARBA00004629"/>
    </source>
</evidence>
<comment type="similarity">
    <text evidence="4">Belongs to the DASH complex DUO1 family.</text>
</comment>
<dbReference type="InterPro" id="IPR013960">
    <property type="entry name" value="DASH_Duo1"/>
</dbReference>
<evidence type="ECO:0000256" key="4">
    <source>
        <dbReference type="ARBA" id="ARBA00005366"/>
    </source>
</evidence>
<dbReference type="GeneID" id="19275321"/>
<dbReference type="AlphaFoldDB" id="W3WZE7"/>
<dbReference type="eggNOG" id="ENOG502SCC0">
    <property type="taxonomic scope" value="Eukaryota"/>
</dbReference>
<evidence type="ECO:0000256" key="6">
    <source>
        <dbReference type="ARBA" id="ARBA00022490"/>
    </source>
</evidence>
<keyword evidence="9" id="KW-0498">Mitosis</keyword>
<feature type="compositionally biased region" description="Basic and acidic residues" evidence="19">
    <location>
        <begin position="156"/>
        <end position="167"/>
    </location>
</feature>
<evidence type="ECO:0000256" key="2">
    <source>
        <dbReference type="ARBA" id="ARBA00004186"/>
    </source>
</evidence>
<dbReference type="GO" id="GO:0042729">
    <property type="term" value="C:DASH complex"/>
    <property type="evidence" value="ECO:0007669"/>
    <property type="project" value="InterPro"/>
</dbReference>
<evidence type="ECO:0000256" key="13">
    <source>
        <dbReference type="ARBA" id="ARBA00023212"/>
    </source>
</evidence>
<keyword evidence="16" id="KW-0137">Centromere</keyword>
<dbReference type="GO" id="GO:0051301">
    <property type="term" value="P:cell division"/>
    <property type="evidence" value="ECO:0007669"/>
    <property type="project" value="UniProtKB-KW"/>
</dbReference>
<dbReference type="GO" id="GO:0072686">
    <property type="term" value="C:mitotic spindle"/>
    <property type="evidence" value="ECO:0007669"/>
    <property type="project" value="InterPro"/>
</dbReference>
<keyword evidence="21" id="KW-1185">Reference proteome</keyword>
<protein>
    <recommendedName>
        <fullName evidence="17">DASH complex subunit DUO1</fullName>
    </recommendedName>
    <alternativeName>
        <fullName evidence="18">Outer kinetochore protein DUO1</fullName>
    </alternativeName>
</protein>
<evidence type="ECO:0000256" key="11">
    <source>
        <dbReference type="ARBA" id="ARBA00022838"/>
    </source>
</evidence>
<dbReference type="RefSeq" id="XP_007837080.1">
    <property type="nucleotide sequence ID" value="XM_007838889.1"/>
</dbReference>
<keyword evidence="11" id="KW-0995">Kinetochore</keyword>
<dbReference type="PANTHER" id="PTHR28216">
    <property type="entry name" value="DASH COMPLEX SUBUNIT DUO1"/>
    <property type="match status" value="1"/>
</dbReference>
<dbReference type="KEGG" id="pfy:PFICI_10308"/>
<keyword evidence="14" id="KW-0539">Nucleus</keyword>
<keyword evidence="12" id="KW-0175">Coiled coil</keyword>
<comment type="subcellular location">
    <subcellularLocation>
        <location evidence="3">Chromosome</location>
        <location evidence="3">Centromere</location>
        <location evidence="3">Kinetochore</location>
    </subcellularLocation>
    <subcellularLocation>
        <location evidence="2">Cytoplasm</location>
        <location evidence="2">Cytoskeleton</location>
        <location evidence="2">Spindle</location>
    </subcellularLocation>
    <subcellularLocation>
        <location evidence="1">Nucleus</location>
    </subcellularLocation>
</comment>
<keyword evidence="6" id="KW-0963">Cytoplasm</keyword>
<evidence type="ECO:0000256" key="5">
    <source>
        <dbReference type="ARBA" id="ARBA00022454"/>
    </source>
</evidence>
<evidence type="ECO:0000256" key="15">
    <source>
        <dbReference type="ARBA" id="ARBA00023306"/>
    </source>
</evidence>
<dbReference type="HOGENOM" id="CLU_074400_2_0_1"/>
<keyword evidence="5" id="KW-0158">Chromosome</keyword>
<keyword evidence="8" id="KW-0493">Microtubule</keyword>
<keyword evidence="10" id="KW-0159">Chromosome partition</keyword>
<evidence type="ECO:0000256" key="9">
    <source>
        <dbReference type="ARBA" id="ARBA00022776"/>
    </source>
</evidence>
<dbReference type="OrthoDB" id="5599235at2759"/>
<dbReference type="PANTHER" id="PTHR28216:SF1">
    <property type="entry name" value="DASH COMPLEX SUBUNIT DUO1"/>
    <property type="match status" value="1"/>
</dbReference>
<evidence type="ECO:0000256" key="16">
    <source>
        <dbReference type="ARBA" id="ARBA00023328"/>
    </source>
</evidence>
<dbReference type="GO" id="GO:0005874">
    <property type="term" value="C:microtubule"/>
    <property type="evidence" value="ECO:0007669"/>
    <property type="project" value="UniProtKB-KW"/>
</dbReference>
<evidence type="ECO:0000256" key="8">
    <source>
        <dbReference type="ARBA" id="ARBA00022701"/>
    </source>
</evidence>
<name>W3WZE7_PESFW</name>
<evidence type="ECO:0000313" key="20">
    <source>
        <dbReference type="EMBL" id="ETS78246.1"/>
    </source>
</evidence>
<dbReference type="GO" id="GO:0000278">
    <property type="term" value="P:mitotic cell cycle"/>
    <property type="evidence" value="ECO:0007669"/>
    <property type="project" value="InterPro"/>
</dbReference>
<sequence>MSDFDSSELDFSPVKPTAHHERPKTPKTPKTPTGPPPRTDPLATSSDPATREEALERELHGVRNINELLEGVIGTLERAKGNMGTVSQTVNTASTLLNTWTRILSQTEHNQRLILNPNWQGASEDLREIENEERLKQAALERRALEEERRKAEAERKRAEEERRREAAAAVGPGARGTARTRSTRGVRGTRASTARAPTTRAAAARASATTTRGSGVTGVRGTRGGVSAYGTRRLEATEESSTSFASARSASGIGRGLGSTRSRARGTR</sequence>
<evidence type="ECO:0000256" key="14">
    <source>
        <dbReference type="ARBA" id="ARBA00023242"/>
    </source>
</evidence>
<evidence type="ECO:0000256" key="19">
    <source>
        <dbReference type="SAM" id="MobiDB-lite"/>
    </source>
</evidence>
<keyword evidence="13" id="KW-0206">Cytoskeleton</keyword>
<evidence type="ECO:0000256" key="1">
    <source>
        <dbReference type="ARBA" id="ARBA00004123"/>
    </source>
</evidence>
<feature type="compositionally biased region" description="Low complexity" evidence="19">
    <location>
        <begin position="240"/>
        <end position="252"/>
    </location>
</feature>
<dbReference type="GO" id="GO:0007059">
    <property type="term" value="P:chromosome segregation"/>
    <property type="evidence" value="ECO:0007669"/>
    <property type="project" value="UniProtKB-KW"/>
</dbReference>
<dbReference type="InParanoid" id="W3WZE7"/>
<evidence type="ECO:0000256" key="18">
    <source>
        <dbReference type="ARBA" id="ARBA00044358"/>
    </source>
</evidence>
<feature type="region of interest" description="Disordered" evidence="19">
    <location>
        <begin position="1"/>
        <end position="52"/>
    </location>
</feature>
<feature type="compositionally biased region" description="Low complexity" evidence="19">
    <location>
        <begin position="168"/>
        <end position="215"/>
    </location>
</feature>
<feature type="region of interest" description="Disordered" evidence="19">
    <location>
        <begin position="156"/>
        <end position="269"/>
    </location>
</feature>
<accession>W3WZE7</accession>
<keyword evidence="15" id="KW-0131">Cell cycle</keyword>
<organism evidence="20 21">
    <name type="scientific">Pestalotiopsis fici (strain W106-1 / CGMCC3.15140)</name>
    <dbReference type="NCBI Taxonomy" id="1229662"/>
    <lineage>
        <taxon>Eukaryota</taxon>
        <taxon>Fungi</taxon>
        <taxon>Dikarya</taxon>
        <taxon>Ascomycota</taxon>
        <taxon>Pezizomycotina</taxon>
        <taxon>Sordariomycetes</taxon>
        <taxon>Xylariomycetidae</taxon>
        <taxon>Amphisphaeriales</taxon>
        <taxon>Sporocadaceae</taxon>
        <taxon>Pestalotiopsis</taxon>
    </lineage>
</organism>
<dbReference type="STRING" id="1229662.W3WZE7"/>
<keyword evidence="7" id="KW-0132">Cell division</keyword>
<evidence type="ECO:0000256" key="7">
    <source>
        <dbReference type="ARBA" id="ARBA00022618"/>
    </source>
</evidence>
<dbReference type="EMBL" id="KI912115">
    <property type="protein sequence ID" value="ETS78246.1"/>
    <property type="molecule type" value="Genomic_DNA"/>
</dbReference>
<evidence type="ECO:0000256" key="12">
    <source>
        <dbReference type="ARBA" id="ARBA00023054"/>
    </source>
</evidence>
<evidence type="ECO:0000256" key="10">
    <source>
        <dbReference type="ARBA" id="ARBA00022829"/>
    </source>
</evidence>
<gene>
    <name evidence="20" type="ORF">PFICI_10308</name>
</gene>
<feature type="compositionally biased region" description="Gly residues" evidence="19">
    <location>
        <begin position="216"/>
        <end position="225"/>
    </location>
</feature>
<dbReference type="OMA" id="QWQGASQ"/>
<dbReference type="Proteomes" id="UP000030651">
    <property type="component" value="Unassembled WGS sequence"/>
</dbReference>
<evidence type="ECO:0000313" key="21">
    <source>
        <dbReference type="Proteomes" id="UP000030651"/>
    </source>
</evidence>
<dbReference type="Pfam" id="PF08651">
    <property type="entry name" value="DASH_Duo1"/>
    <property type="match status" value="1"/>
</dbReference>
<evidence type="ECO:0000256" key="17">
    <source>
        <dbReference type="ARBA" id="ARBA00044152"/>
    </source>
</evidence>